<sequence length="100" mass="11014">MAQADIPSTYVLEGGITTCGADMVRVYKEDFMGKLDDRYGQVMEDRIGVIAGIVCKLDGVQAPRFGEKAVGLCWSRFLTVRGMRADPANRAGETWHACRL</sequence>
<dbReference type="Proteomes" id="UP001175353">
    <property type="component" value="Unassembled WGS sequence"/>
</dbReference>
<dbReference type="EMBL" id="JAUJLE010000002">
    <property type="protein sequence ID" value="KAK1015650.1"/>
    <property type="molecule type" value="Genomic_DNA"/>
</dbReference>
<evidence type="ECO:0000313" key="2">
    <source>
        <dbReference type="Proteomes" id="UP001175353"/>
    </source>
</evidence>
<reference evidence="1" key="1">
    <citation type="submission" date="2023-06" db="EMBL/GenBank/DDBJ databases">
        <title>Black Yeasts Isolated from many extreme environments.</title>
        <authorList>
            <person name="Coleine C."/>
            <person name="Stajich J.E."/>
            <person name="Selbmann L."/>
        </authorList>
    </citation>
    <scope>NUCLEOTIDE SEQUENCE</scope>
    <source>
        <strain evidence="1">CCFEE 5200</strain>
    </source>
</reference>
<comment type="caution">
    <text evidence="1">The sequence shown here is derived from an EMBL/GenBank/DDBJ whole genome shotgun (WGS) entry which is preliminary data.</text>
</comment>
<dbReference type="AlphaFoldDB" id="A0AAN6L4X8"/>
<organism evidence="1 2">
    <name type="scientific">Friedmanniomyces endolithicus</name>
    <dbReference type="NCBI Taxonomy" id="329885"/>
    <lineage>
        <taxon>Eukaryota</taxon>
        <taxon>Fungi</taxon>
        <taxon>Dikarya</taxon>
        <taxon>Ascomycota</taxon>
        <taxon>Pezizomycotina</taxon>
        <taxon>Dothideomycetes</taxon>
        <taxon>Dothideomycetidae</taxon>
        <taxon>Mycosphaerellales</taxon>
        <taxon>Teratosphaeriaceae</taxon>
        <taxon>Friedmanniomyces</taxon>
    </lineage>
</organism>
<accession>A0AAN6L4X8</accession>
<evidence type="ECO:0000313" key="1">
    <source>
        <dbReference type="EMBL" id="KAK1015650.1"/>
    </source>
</evidence>
<keyword evidence="2" id="KW-1185">Reference proteome</keyword>
<protein>
    <submittedName>
        <fullName evidence="1">Uncharacterized protein</fullName>
    </submittedName>
</protein>
<gene>
    <name evidence="1" type="ORF">LTR91_000675</name>
</gene>
<name>A0AAN6L4X8_9PEZI</name>
<proteinExistence type="predicted"/>